<evidence type="ECO:0000256" key="5">
    <source>
        <dbReference type="SAM" id="SignalP"/>
    </source>
</evidence>
<evidence type="ECO:0000256" key="2">
    <source>
        <dbReference type="ARBA" id="ARBA00022638"/>
    </source>
</evidence>
<dbReference type="SMART" id="SM00321">
    <property type="entry name" value="WSC"/>
    <property type="match status" value="2"/>
</dbReference>
<dbReference type="InterPro" id="IPR031922">
    <property type="entry name" value="Pesticin_C"/>
</dbReference>
<keyword evidence="1" id="KW-0929">Antimicrobial</keyword>
<evidence type="ECO:0000313" key="7">
    <source>
        <dbReference type="Proteomes" id="UP000694865"/>
    </source>
</evidence>
<feature type="compositionally biased region" description="Pro residues" evidence="4">
    <location>
        <begin position="450"/>
        <end position="464"/>
    </location>
</feature>
<dbReference type="PANTHER" id="PTHR45964:SF5">
    <property type="entry name" value="WSCD FAMILY MEMBER CG9164"/>
    <property type="match status" value="1"/>
</dbReference>
<dbReference type="Pfam" id="PF01822">
    <property type="entry name" value="WSC"/>
    <property type="match status" value="2"/>
</dbReference>
<name>A0ABM0GYJ5_SACKO</name>
<dbReference type="Pfam" id="PF16754">
    <property type="entry name" value="Pesticin"/>
    <property type="match status" value="3"/>
</dbReference>
<dbReference type="InterPro" id="IPR023347">
    <property type="entry name" value="Lysozyme_dom_sf"/>
</dbReference>
<feature type="signal peptide" evidence="5">
    <location>
        <begin position="1"/>
        <end position="24"/>
    </location>
</feature>
<dbReference type="PROSITE" id="PS51212">
    <property type="entry name" value="WSC"/>
    <property type="match status" value="2"/>
</dbReference>
<accession>A0ABM0GYJ5</accession>
<evidence type="ECO:0000259" key="6">
    <source>
        <dbReference type="PROSITE" id="PS51212"/>
    </source>
</evidence>
<feature type="compositionally biased region" description="Low complexity" evidence="4">
    <location>
        <begin position="227"/>
        <end position="246"/>
    </location>
</feature>
<dbReference type="RefSeq" id="XP_002740238.1">
    <property type="nucleotide sequence ID" value="XM_002740192.2"/>
</dbReference>
<keyword evidence="2" id="KW-0081">Bacteriolytic enzyme</keyword>
<dbReference type="CDD" id="cd16902">
    <property type="entry name" value="pesticin_lyz"/>
    <property type="match status" value="3"/>
</dbReference>
<protein>
    <submittedName>
        <fullName evidence="8">Uncharacterized protein LOC100370384</fullName>
    </submittedName>
</protein>
<evidence type="ECO:0000313" key="8">
    <source>
        <dbReference type="RefSeq" id="XP_002740238.1"/>
    </source>
</evidence>
<evidence type="ECO:0000256" key="3">
    <source>
        <dbReference type="ARBA" id="ARBA00022737"/>
    </source>
</evidence>
<evidence type="ECO:0000256" key="1">
    <source>
        <dbReference type="ARBA" id="ARBA00022529"/>
    </source>
</evidence>
<keyword evidence="7" id="KW-1185">Reference proteome</keyword>
<dbReference type="PANTHER" id="PTHR45964">
    <property type="entry name" value="WSCD FAMILY MEMBER CG9164"/>
    <property type="match status" value="1"/>
</dbReference>
<dbReference type="InterPro" id="IPR002889">
    <property type="entry name" value="WSC_carb-bd"/>
</dbReference>
<keyword evidence="3" id="KW-0677">Repeat</keyword>
<feature type="region of interest" description="Disordered" evidence="4">
    <location>
        <begin position="216"/>
        <end position="246"/>
    </location>
</feature>
<reference evidence="8" key="1">
    <citation type="submission" date="2025-08" db="UniProtKB">
        <authorList>
            <consortium name="RefSeq"/>
        </authorList>
    </citation>
    <scope>IDENTIFICATION</scope>
    <source>
        <tissue evidence="8">Testes</tissue>
    </source>
</reference>
<organism evidence="7 8">
    <name type="scientific">Saccoglossus kowalevskii</name>
    <name type="common">Acorn worm</name>
    <dbReference type="NCBI Taxonomy" id="10224"/>
    <lineage>
        <taxon>Eukaryota</taxon>
        <taxon>Metazoa</taxon>
        <taxon>Hemichordata</taxon>
        <taxon>Enteropneusta</taxon>
        <taxon>Harrimaniidae</taxon>
        <taxon>Saccoglossus</taxon>
    </lineage>
</organism>
<gene>
    <name evidence="8" type="primary">LOC100370384</name>
</gene>
<dbReference type="Proteomes" id="UP000694865">
    <property type="component" value="Unplaced"/>
</dbReference>
<feature type="domain" description="WSC" evidence="6">
    <location>
        <begin position="767"/>
        <end position="857"/>
    </location>
</feature>
<feature type="chain" id="PRO_5045867797" evidence="5">
    <location>
        <begin position="25"/>
        <end position="1204"/>
    </location>
</feature>
<evidence type="ECO:0000256" key="4">
    <source>
        <dbReference type="SAM" id="MobiDB-lite"/>
    </source>
</evidence>
<dbReference type="Gene3D" id="1.10.530.40">
    <property type="match status" value="3"/>
</dbReference>
<dbReference type="InterPro" id="IPR051589">
    <property type="entry name" value="Sialate-O-sulfotransferase"/>
</dbReference>
<feature type="region of interest" description="Disordered" evidence="4">
    <location>
        <begin position="436"/>
        <end position="471"/>
    </location>
</feature>
<keyword evidence="5" id="KW-0732">Signal</keyword>
<dbReference type="GeneID" id="100370384"/>
<proteinExistence type="predicted"/>
<dbReference type="InterPro" id="IPR023346">
    <property type="entry name" value="Lysozyme-like_dom_sf"/>
</dbReference>
<dbReference type="SUPFAM" id="SSF53955">
    <property type="entry name" value="Lysozyme-like"/>
    <property type="match status" value="3"/>
</dbReference>
<sequence length="1204" mass="134228">MRLVLPLLAVLVVNFSSSVLLSAAEDLTSNDCLIDKAFIKAREGFRVNGYLPEDEDGNIHENSGVTIGNGVDLGSKNANYFRDMGVPETIITKFTPYFGLRGTAAQIKLDEIPLHLEEDEATDLSRRVMDKEITDVRRAYDNKVTEIGNTNLKKYDELTVAQRTVIASVYFQYGSPGRFPTFWGHVTNQRWNDAIAELRDFGDDFGTRRNLEADLLEEDSGKTNLCSSPDTSPSSDASPGPSPDSDLASNDCLIDKAFIKAREGFRVNGYLPEDEDGNIHENSGVTIGNGVDLGSKNANYFRDMGVPETIITKFTPYFGLRGTAAQNKLDEIPLHLEEDEATDLSRRVMDKEIIDVRRAYDNKVTEIGNTNLKKFDELTVAQRTVIASVYFQYGSPGRFPKFWGYVTNQRWNDAIAELRDFGDDFGTRRNLEADLLEEDSGKTNLCSSPDPSPSPDASPDPTSDPSPDSGVAVVSQDCLIDKSFIRAREGFRMDGYVPKDKHGNVHANSGVTIGSGVDLGSKNAKYFRDMDVPKTIITKFTPYFGLRGTAAQNKLNERGLHLEKDEATQLSNRVMDKEIDDVRRAYDNKVAEIGNRNLKKYDELTVAQRTVIASVYFQYGSPGRFPTFWGHVTNQRWNDAISELRDFKDDFPTRRNLEADLLENDSGETTLCSDYIGCYKDDASLPALIHKSTSSSITSVDTCASYCRARAYPYAGLQYTSSQLSCRCGESYAQYGTANDPTECSHECRYSIRGTLCGGNLRNSVYRTGYIGCVDKSHSSLNYETFSSDRMYPHHCVALCSKKGYEYAGLTQGDTCSCGNGQQQSNMVPRSDCGTRCSGRGSDVCGGVNKVAVLRTGIALSCLEMADNGDCEFFKCFKDRHSICPSSLDITSVLHDRCKSLPDGFRQSIFRCVGLKMLDEYKHIPQVYSSTKCYNLYIDGQNHYSSCVQPPISNRLRRDASTGSLYEHLKNAENLEAYKASIDQLLSTVNQDPQSATLKFLQQEVEKLTLYFHLGNFHDLDGILEAMKTSVRQRLLEGVSSTPPTLSGDSSCEELATFGDCDFFDCFENRYTCGPDGFALSFGKVFCEQENKYKMYLKNSGGTSMGNVQTCVMNAMLTEYRKNSSSCKDIEFNMLDAYRGCYDQYFDCDFVRDNQFQLTNIYALPQLSSTTLQDVAKSLVVTTLCHNHGSTLYSIIDNVKFLTN</sequence>
<feature type="domain" description="WSC" evidence="6">
    <location>
        <begin position="672"/>
        <end position="766"/>
    </location>
</feature>